<keyword evidence="1" id="KW-1133">Transmembrane helix</keyword>
<proteinExistence type="predicted"/>
<feature type="transmembrane region" description="Helical" evidence="1">
    <location>
        <begin position="242"/>
        <end position="268"/>
    </location>
</feature>
<dbReference type="AlphaFoldDB" id="A0A7W7ZQJ0"/>
<protein>
    <submittedName>
        <fullName evidence="2">Uncharacterized protein</fullName>
    </submittedName>
</protein>
<keyword evidence="1" id="KW-0812">Transmembrane</keyword>
<name>A0A7W7ZQJ0_9BACT</name>
<feature type="transmembrane region" description="Helical" evidence="1">
    <location>
        <begin position="103"/>
        <end position="132"/>
    </location>
</feature>
<comment type="caution">
    <text evidence="2">The sequence shown here is derived from an EMBL/GenBank/DDBJ whole genome shotgun (WGS) entry which is preliminary data.</text>
</comment>
<keyword evidence="1" id="KW-0472">Membrane</keyword>
<organism evidence="2 3">
    <name type="scientific">Granulicella mallensis</name>
    <dbReference type="NCBI Taxonomy" id="940614"/>
    <lineage>
        <taxon>Bacteria</taxon>
        <taxon>Pseudomonadati</taxon>
        <taxon>Acidobacteriota</taxon>
        <taxon>Terriglobia</taxon>
        <taxon>Terriglobales</taxon>
        <taxon>Acidobacteriaceae</taxon>
        <taxon>Granulicella</taxon>
    </lineage>
</organism>
<feature type="transmembrane region" description="Helical" evidence="1">
    <location>
        <begin position="12"/>
        <end position="31"/>
    </location>
</feature>
<gene>
    <name evidence="2" type="ORF">HDF15_002260</name>
</gene>
<reference evidence="2 3" key="1">
    <citation type="submission" date="2020-08" db="EMBL/GenBank/DDBJ databases">
        <title>Genomic Encyclopedia of Type Strains, Phase IV (KMG-V): Genome sequencing to study the core and pangenomes of soil and plant-associated prokaryotes.</title>
        <authorList>
            <person name="Whitman W."/>
        </authorList>
    </citation>
    <scope>NUCLEOTIDE SEQUENCE [LARGE SCALE GENOMIC DNA]</scope>
    <source>
        <strain evidence="2 3">X5P3</strain>
    </source>
</reference>
<evidence type="ECO:0000256" key="1">
    <source>
        <dbReference type="SAM" id="Phobius"/>
    </source>
</evidence>
<evidence type="ECO:0000313" key="3">
    <source>
        <dbReference type="Proteomes" id="UP000584867"/>
    </source>
</evidence>
<feature type="transmembrane region" description="Helical" evidence="1">
    <location>
        <begin position="175"/>
        <end position="196"/>
    </location>
</feature>
<feature type="transmembrane region" description="Helical" evidence="1">
    <location>
        <begin position="63"/>
        <end position="82"/>
    </location>
</feature>
<dbReference type="Proteomes" id="UP000584867">
    <property type="component" value="Unassembled WGS sequence"/>
</dbReference>
<dbReference type="EMBL" id="JACHIO010000008">
    <property type="protein sequence ID" value="MBB5063912.1"/>
    <property type="molecule type" value="Genomic_DNA"/>
</dbReference>
<accession>A0A7W7ZQJ0</accession>
<sequence>MIRPWLILARRRLIVALLGAMGLVLIVHFWVSAENFTDIGIFWHHFCGCPVDPNDVSILLNTFFAPAVLIGIVLGLNFGVAYSQTNAFAGHTRFLLTRPILRAAALLVPLAVASVAIAVIPLLAVLLLLGWLRLVHAPSLGHLLATIQQMPAVAALGPHPTFFGLLGAIDFPRRYLAGISIGLCFYAVMASQRWLFISSNKKLRILGAIPPALVYFPAFSFFKQHYLATIIFLSVNRSAALTYVPSTLGIALHFVFAAAIVFGCWRILHTVEL</sequence>
<dbReference type="RefSeq" id="WP_184255433.1">
    <property type="nucleotide sequence ID" value="NZ_JACHIO010000008.1"/>
</dbReference>
<evidence type="ECO:0000313" key="2">
    <source>
        <dbReference type="EMBL" id="MBB5063912.1"/>
    </source>
</evidence>